<dbReference type="GO" id="GO:0003723">
    <property type="term" value="F:RNA binding"/>
    <property type="evidence" value="ECO:0007669"/>
    <property type="project" value="UniProtKB-KW"/>
</dbReference>
<keyword evidence="24" id="KW-0012">Acyltransferase</keyword>
<proteinExistence type="inferred from homology"/>
<evidence type="ECO:0000256" key="29">
    <source>
        <dbReference type="ARBA" id="ARBA00051286"/>
    </source>
</evidence>
<dbReference type="EC" id="2.3.1.286" evidence="4"/>
<keyword evidence="18" id="KW-0694">RNA-binding</keyword>
<comment type="caution">
    <text evidence="34">The sequence shown here is derived from an EMBL/GenBank/DDBJ whole genome shotgun (WGS) entry which is preliminary data.</text>
</comment>
<dbReference type="InterPro" id="IPR003000">
    <property type="entry name" value="Sirtuin"/>
</dbReference>
<evidence type="ECO:0000256" key="8">
    <source>
        <dbReference type="ARBA" id="ARBA00022553"/>
    </source>
</evidence>
<dbReference type="Pfam" id="PF02146">
    <property type="entry name" value="SIR2"/>
    <property type="match status" value="1"/>
</dbReference>
<dbReference type="GO" id="GO:0046872">
    <property type="term" value="F:metal ion binding"/>
    <property type="evidence" value="ECO:0007669"/>
    <property type="project" value="UniProtKB-KW"/>
</dbReference>
<dbReference type="CDD" id="cd01410">
    <property type="entry name" value="SIRT7"/>
    <property type="match status" value="1"/>
</dbReference>
<evidence type="ECO:0000256" key="5">
    <source>
        <dbReference type="ARBA" id="ARBA00022454"/>
    </source>
</evidence>
<dbReference type="GO" id="GO:0006974">
    <property type="term" value="P:DNA damage response"/>
    <property type="evidence" value="ECO:0007669"/>
    <property type="project" value="UniProtKB-KW"/>
</dbReference>
<dbReference type="GO" id="GO:0000122">
    <property type="term" value="P:negative regulation of transcription by RNA polymerase II"/>
    <property type="evidence" value="ECO:0007669"/>
    <property type="project" value="TreeGrafter"/>
</dbReference>
<keyword evidence="17" id="KW-0156">Chromatin regulator</keyword>
<dbReference type="GO" id="GO:0005634">
    <property type="term" value="C:nucleus"/>
    <property type="evidence" value="ECO:0007669"/>
    <property type="project" value="UniProtKB-SubCell"/>
</dbReference>
<dbReference type="GO" id="GO:0003677">
    <property type="term" value="F:DNA binding"/>
    <property type="evidence" value="ECO:0007669"/>
    <property type="project" value="UniProtKB-KW"/>
</dbReference>
<comment type="catalytic activity">
    <reaction evidence="28">
        <text>L-arginyl-[protein] + NAD(+) = N(omega)-(ADP-D-ribosyl)-L-arginyl-[protein] + nicotinamide + H(+)</text>
        <dbReference type="Rhea" id="RHEA:19149"/>
        <dbReference type="Rhea" id="RHEA-COMP:10532"/>
        <dbReference type="Rhea" id="RHEA-COMP:15087"/>
        <dbReference type="ChEBI" id="CHEBI:15378"/>
        <dbReference type="ChEBI" id="CHEBI:17154"/>
        <dbReference type="ChEBI" id="CHEBI:29965"/>
        <dbReference type="ChEBI" id="CHEBI:57540"/>
        <dbReference type="ChEBI" id="CHEBI:142554"/>
    </reaction>
    <physiologicalReaction direction="left-to-right" evidence="28">
        <dbReference type="Rhea" id="RHEA:19150"/>
    </physiologicalReaction>
</comment>
<comment type="catalytic activity">
    <reaction evidence="26">
        <text>N(6)-hexadecanoyl-L-lysyl-[protein] + NAD(+) + H2O = 2''-O-hexadecanoyl-ADP-D-ribose + nicotinamide + L-lysyl-[protein]</text>
        <dbReference type="Rhea" id="RHEA:70563"/>
        <dbReference type="Rhea" id="RHEA-COMP:9752"/>
        <dbReference type="Rhea" id="RHEA-COMP:14175"/>
        <dbReference type="ChEBI" id="CHEBI:15377"/>
        <dbReference type="ChEBI" id="CHEBI:17154"/>
        <dbReference type="ChEBI" id="CHEBI:29969"/>
        <dbReference type="ChEBI" id="CHEBI:57540"/>
        <dbReference type="ChEBI" id="CHEBI:138936"/>
        <dbReference type="ChEBI" id="CHEBI:189673"/>
    </reaction>
    <physiologicalReaction direction="left-to-right" evidence="26">
        <dbReference type="Rhea" id="RHEA:70564"/>
    </physiologicalReaction>
</comment>
<dbReference type="InterPro" id="IPR050134">
    <property type="entry name" value="NAD-dep_sirtuin_deacylases"/>
</dbReference>
<evidence type="ECO:0000313" key="34">
    <source>
        <dbReference type="EMBL" id="CAH1796340.1"/>
    </source>
</evidence>
<dbReference type="PROSITE" id="PS50305">
    <property type="entry name" value="SIRTUIN"/>
    <property type="match status" value="1"/>
</dbReference>
<evidence type="ECO:0000256" key="12">
    <source>
        <dbReference type="ARBA" id="ARBA00022723"/>
    </source>
</evidence>
<dbReference type="Proteomes" id="UP000749559">
    <property type="component" value="Unassembled WGS sequence"/>
</dbReference>
<keyword evidence="8" id="KW-0597">Phosphoprotein</keyword>
<accession>A0A8J1XRU7</accession>
<dbReference type="AlphaFoldDB" id="A0A8J1XRU7"/>
<comment type="similarity">
    <text evidence="25">Belongs to the sirtuin family. Class IV subfamily.</text>
</comment>
<keyword evidence="21" id="KW-0520">NAD</keyword>
<keyword evidence="9" id="KW-0328">Glycosyltransferase</keyword>
<dbReference type="FunFam" id="3.40.50.1220:FF:000029">
    <property type="entry name" value="NAD-dependent protein deacetylase sirtuin-6 isoform X2"/>
    <property type="match status" value="1"/>
</dbReference>
<keyword evidence="15" id="KW-0862">Zinc</keyword>
<comment type="catalytic activity">
    <reaction evidence="27">
        <text>N(6)-tetradecanoyl-L-lysyl-[protein] + NAD(+) + H2O = 2''-O-tetradecanoyl-ADP-D-ribose + nicotinamide + L-lysyl-[protein]</text>
        <dbReference type="Rhea" id="RHEA:70567"/>
        <dbReference type="Rhea" id="RHEA-COMP:9752"/>
        <dbReference type="Rhea" id="RHEA-COMP:15437"/>
        <dbReference type="ChEBI" id="CHEBI:15377"/>
        <dbReference type="ChEBI" id="CHEBI:17154"/>
        <dbReference type="ChEBI" id="CHEBI:29969"/>
        <dbReference type="ChEBI" id="CHEBI:57540"/>
        <dbReference type="ChEBI" id="CHEBI:141129"/>
        <dbReference type="ChEBI" id="CHEBI:189674"/>
    </reaction>
    <physiologicalReaction direction="left-to-right" evidence="27">
        <dbReference type="Rhea" id="RHEA:70568"/>
    </physiologicalReaction>
</comment>
<evidence type="ECO:0000256" key="21">
    <source>
        <dbReference type="ARBA" id="ARBA00023027"/>
    </source>
</evidence>
<dbReference type="PANTHER" id="PTHR11085:SF12">
    <property type="entry name" value="NAD-DEPENDENT PROTEIN DEACYLASE SIRTUIN-6"/>
    <property type="match status" value="1"/>
</dbReference>
<evidence type="ECO:0000256" key="31">
    <source>
        <dbReference type="ARBA" id="ARBA00071352"/>
    </source>
</evidence>
<evidence type="ECO:0000256" key="4">
    <source>
        <dbReference type="ARBA" id="ARBA00012928"/>
    </source>
</evidence>
<dbReference type="FunFam" id="2.20.28.200:FF:000001">
    <property type="entry name" value="NAD-dependent protein deacetylase sirtuin-6"/>
    <property type="match status" value="1"/>
</dbReference>
<name>A0A8J1XRU7_OWEFU</name>
<keyword evidence="14" id="KW-0256">Endoplasmic reticulum</keyword>
<dbReference type="OrthoDB" id="9989112at2759"/>
<dbReference type="PANTHER" id="PTHR11085">
    <property type="entry name" value="NAD-DEPENDENT PROTEIN DEACYLASE SIRTUIN-5, MITOCHONDRIAL-RELATED"/>
    <property type="match status" value="1"/>
</dbReference>
<evidence type="ECO:0000256" key="15">
    <source>
        <dbReference type="ARBA" id="ARBA00022833"/>
    </source>
</evidence>
<dbReference type="GO" id="GO:0016757">
    <property type="term" value="F:glycosyltransferase activity"/>
    <property type="evidence" value="ECO:0007669"/>
    <property type="project" value="UniProtKB-KW"/>
</dbReference>
<sequence>MSVNYASGLSTYENKGKVGLPETFDNDVTLEDNVAALEKLVRESKHIVVHTGAGISTASGIPDFRGPNGVWTLEKEGKSPTVDVTFESAKPTLTHMALVALEQAGMVKYVITQNIDGLHIKSGFPRNRLSELHGNMFIEECDKCKTQYIRRTPVPTMALRPTGNNCTQVKRRNICRGRLHDTILDWEDALPDEDLDNATTHAKKADLSICLGTSLQIIPSGNLPLLAKKNGGKLVIVNLQPTKHDKKCHLKIHSYVDTVMCKLCKKLGIDIPTYGGHNPRLQSVHTVKGEKYKRGVVIATMDDVKDHKPEIKNIKRLKDENDDGGYDDEKKCKTEQSTMIHLNGTMKETLKVDEQNVFKSDVKIEATEIVS</sequence>
<keyword evidence="19" id="KW-0779">Telomere</keyword>
<dbReference type="GO" id="GO:0140765">
    <property type="term" value="F:histone H3K56 deacetylase activity, NAD-dependent"/>
    <property type="evidence" value="ECO:0007669"/>
    <property type="project" value="UniProtKB-ARBA"/>
</dbReference>
<evidence type="ECO:0000256" key="19">
    <source>
        <dbReference type="ARBA" id="ARBA00022895"/>
    </source>
</evidence>
<evidence type="ECO:0000256" key="14">
    <source>
        <dbReference type="ARBA" id="ARBA00022824"/>
    </source>
</evidence>
<dbReference type="GO" id="GO:0070403">
    <property type="term" value="F:NAD+ binding"/>
    <property type="evidence" value="ECO:0007669"/>
    <property type="project" value="InterPro"/>
</dbReference>
<evidence type="ECO:0000256" key="16">
    <source>
        <dbReference type="ARBA" id="ARBA00022843"/>
    </source>
</evidence>
<keyword evidence="22" id="KW-0238">DNA-binding</keyword>
<keyword evidence="16" id="KW-0832">Ubl conjugation</keyword>
<evidence type="ECO:0000256" key="24">
    <source>
        <dbReference type="ARBA" id="ARBA00023315"/>
    </source>
</evidence>
<evidence type="ECO:0000256" key="33">
    <source>
        <dbReference type="ARBA" id="ARBA00083163"/>
    </source>
</evidence>
<dbReference type="Gene3D" id="2.20.28.200">
    <property type="match status" value="1"/>
</dbReference>
<keyword evidence="12" id="KW-0479">Metal-binding</keyword>
<evidence type="ECO:0000256" key="3">
    <source>
        <dbReference type="ARBA" id="ARBA00004574"/>
    </source>
</evidence>
<evidence type="ECO:0000256" key="6">
    <source>
        <dbReference type="ARBA" id="ARBA00022473"/>
    </source>
</evidence>
<protein>
    <recommendedName>
        <fullName evidence="31">NAD-dependent protein deacylase sirtuin-6</fullName>
        <ecNumber evidence="4">2.3.1.286</ecNumber>
    </recommendedName>
    <alternativeName>
        <fullName evidence="33">NAD-dependent protein deacetylase sirtuin-6</fullName>
    </alternativeName>
    <alternativeName>
        <fullName evidence="32">Protein mono-ADP-ribosyltransferase sirtuin-6</fullName>
    </alternativeName>
</protein>
<keyword evidence="13" id="KW-0227">DNA damage</keyword>
<dbReference type="GO" id="GO:0046969">
    <property type="term" value="F:histone H3K9 deacetylase activity, NAD-dependent"/>
    <property type="evidence" value="ECO:0007669"/>
    <property type="project" value="TreeGrafter"/>
</dbReference>
<keyword evidence="23" id="KW-0539">Nucleus</keyword>
<evidence type="ECO:0000256" key="7">
    <source>
        <dbReference type="ARBA" id="ARBA00022499"/>
    </source>
</evidence>
<comment type="subunit">
    <text evidence="30">Homodimer; binds to nucleosomes and DNA ends as a homodimer. Interacts with RELA; interferes with RELA binding to target DNA. Interacts with SMARCA5; promoting recruitment of SMARCA5/SNF2H to double-strand breaks (DSBs) sites. Interacts with the mTORC2 complex; preventing the ability of SIRT6 to deacetylate FOXO1. Interacts with the CLOCK-BMAL1 complex; recruited by the CLOCK-BMAL1 complex to regulate expression of clock-controlled genes. Interacts with CSNK2A2; preventing CSNK2A2 localization to the nucleus.</text>
</comment>
<evidence type="ECO:0000256" key="22">
    <source>
        <dbReference type="ARBA" id="ARBA00023125"/>
    </source>
</evidence>
<dbReference type="EMBL" id="CAIIXF020000010">
    <property type="protein sequence ID" value="CAH1796340.1"/>
    <property type="molecule type" value="Genomic_DNA"/>
</dbReference>
<evidence type="ECO:0000256" key="28">
    <source>
        <dbReference type="ARBA" id="ARBA00050216"/>
    </source>
</evidence>
<comment type="subcellular location">
    <subcellularLocation>
        <location evidence="3">Chromosome</location>
        <location evidence="3">Telomere</location>
    </subcellularLocation>
    <subcellularLocation>
        <location evidence="2">Endoplasmic reticulum</location>
    </subcellularLocation>
    <subcellularLocation>
        <location evidence="1">Nucleus</location>
    </subcellularLocation>
</comment>
<evidence type="ECO:0000256" key="20">
    <source>
        <dbReference type="ARBA" id="ARBA00022990"/>
    </source>
</evidence>
<evidence type="ECO:0000256" key="2">
    <source>
        <dbReference type="ARBA" id="ARBA00004240"/>
    </source>
</evidence>
<dbReference type="GO" id="GO:0005783">
    <property type="term" value="C:endoplasmic reticulum"/>
    <property type="evidence" value="ECO:0007669"/>
    <property type="project" value="UniProtKB-SubCell"/>
</dbReference>
<keyword evidence="20" id="KW-0007">Acetylation</keyword>
<evidence type="ECO:0000256" key="32">
    <source>
        <dbReference type="ARBA" id="ARBA00076455"/>
    </source>
</evidence>
<evidence type="ECO:0000256" key="26">
    <source>
        <dbReference type="ARBA" id="ARBA00048378"/>
    </source>
</evidence>
<evidence type="ECO:0000256" key="23">
    <source>
        <dbReference type="ARBA" id="ARBA00023242"/>
    </source>
</evidence>
<evidence type="ECO:0000256" key="9">
    <source>
        <dbReference type="ARBA" id="ARBA00022676"/>
    </source>
</evidence>
<gene>
    <name evidence="34" type="ORF">OFUS_LOCUS20760</name>
</gene>
<evidence type="ECO:0000256" key="27">
    <source>
        <dbReference type="ARBA" id="ARBA00048905"/>
    </source>
</evidence>
<dbReference type="InterPro" id="IPR029035">
    <property type="entry name" value="DHS-like_NAD/FAD-binding_dom"/>
</dbReference>
<dbReference type="GO" id="GO:0003714">
    <property type="term" value="F:transcription corepressor activity"/>
    <property type="evidence" value="ECO:0007669"/>
    <property type="project" value="TreeGrafter"/>
</dbReference>
<dbReference type="GO" id="GO:0016779">
    <property type="term" value="F:nucleotidyltransferase activity"/>
    <property type="evidence" value="ECO:0007669"/>
    <property type="project" value="UniProtKB-KW"/>
</dbReference>
<dbReference type="Gene3D" id="3.40.50.1220">
    <property type="entry name" value="TPP-binding domain"/>
    <property type="match status" value="1"/>
</dbReference>
<evidence type="ECO:0000256" key="10">
    <source>
        <dbReference type="ARBA" id="ARBA00022679"/>
    </source>
</evidence>
<evidence type="ECO:0000256" key="11">
    <source>
        <dbReference type="ARBA" id="ARBA00022695"/>
    </source>
</evidence>
<keyword evidence="6" id="KW-0217">Developmental protein</keyword>
<evidence type="ECO:0000256" key="13">
    <source>
        <dbReference type="ARBA" id="ARBA00022763"/>
    </source>
</evidence>
<evidence type="ECO:0000256" key="25">
    <source>
        <dbReference type="ARBA" id="ARBA00038170"/>
    </source>
</evidence>
<comment type="catalytic activity">
    <reaction evidence="29">
        <text>L-lysyl-[protein] + NAD(+) = N(6)-(ADP-D-ribosyl)-L-lysyl-[protein] + nicotinamide + H(+)</text>
        <dbReference type="Rhea" id="RHEA:58220"/>
        <dbReference type="Rhea" id="RHEA-COMP:9752"/>
        <dbReference type="Rhea" id="RHEA-COMP:15088"/>
        <dbReference type="ChEBI" id="CHEBI:15378"/>
        <dbReference type="ChEBI" id="CHEBI:17154"/>
        <dbReference type="ChEBI" id="CHEBI:29969"/>
        <dbReference type="ChEBI" id="CHEBI:57540"/>
        <dbReference type="ChEBI" id="CHEBI:142515"/>
    </reaction>
    <physiologicalReaction direction="left-to-right" evidence="29">
        <dbReference type="Rhea" id="RHEA:58221"/>
    </physiologicalReaction>
</comment>
<organism evidence="34 35">
    <name type="scientific">Owenia fusiformis</name>
    <name type="common">Polychaete worm</name>
    <dbReference type="NCBI Taxonomy" id="6347"/>
    <lineage>
        <taxon>Eukaryota</taxon>
        <taxon>Metazoa</taxon>
        <taxon>Spiralia</taxon>
        <taxon>Lophotrochozoa</taxon>
        <taxon>Annelida</taxon>
        <taxon>Polychaeta</taxon>
        <taxon>Sedentaria</taxon>
        <taxon>Canalipalpata</taxon>
        <taxon>Sabellida</taxon>
        <taxon>Oweniida</taxon>
        <taxon>Oweniidae</taxon>
        <taxon>Owenia</taxon>
    </lineage>
</organism>
<evidence type="ECO:0000313" key="35">
    <source>
        <dbReference type="Proteomes" id="UP000749559"/>
    </source>
</evidence>
<dbReference type="FunFam" id="3.40.50.1220:FF:000038">
    <property type="entry name" value="NAD-dependent protein deacetylase sirtuin-6 isoform X2"/>
    <property type="match status" value="1"/>
</dbReference>
<reference evidence="34" key="1">
    <citation type="submission" date="2022-03" db="EMBL/GenBank/DDBJ databases">
        <authorList>
            <person name="Martin C."/>
        </authorList>
    </citation>
    <scope>NUCLEOTIDE SEQUENCE</scope>
</reference>
<evidence type="ECO:0000256" key="30">
    <source>
        <dbReference type="ARBA" id="ARBA00066285"/>
    </source>
</evidence>
<evidence type="ECO:0000256" key="18">
    <source>
        <dbReference type="ARBA" id="ARBA00022884"/>
    </source>
</evidence>
<evidence type="ECO:0000256" key="1">
    <source>
        <dbReference type="ARBA" id="ARBA00004123"/>
    </source>
</evidence>
<dbReference type="SUPFAM" id="SSF52467">
    <property type="entry name" value="DHS-like NAD/FAD-binding domain"/>
    <property type="match status" value="1"/>
</dbReference>
<keyword evidence="35" id="KW-1185">Reference proteome</keyword>
<keyword evidence="10" id="KW-0808">Transferase</keyword>
<keyword evidence="7" id="KW-1017">Isopeptide bond</keyword>
<dbReference type="InterPro" id="IPR026590">
    <property type="entry name" value="Ssirtuin_cat_dom"/>
</dbReference>
<evidence type="ECO:0000256" key="17">
    <source>
        <dbReference type="ARBA" id="ARBA00022853"/>
    </source>
</evidence>
<keyword evidence="11" id="KW-0548">Nucleotidyltransferase</keyword>
<keyword evidence="5" id="KW-0158">Chromosome</keyword>
<dbReference type="GO" id="GO:0000781">
    <property type="term" value="C:chromosome, telomeric region"/>
    <property type="evidence" value="ECO:0007669"/>
    <property type="project" value="UniProtKB-SubCell"/>
</dbReference>